<keyword evidence="2" id="KW-0479">Metal-binding</keyword>
<feature type="non-terminal residue" evidence="11">
    <location>
        <position position="1"/>
    </location>
</feature>
<dbReference type="Gene3D" id="3.30.160.60">
    <property type="entry name" value="Classic Zinc Finger"/>
    <property type="match status" value="3"/>
</dbReference>
<dbReference type="PANTHER" id="PTHR24392:SF31">
    <property type="entry name" value="C2H2-TYPE DOMAIN-CONTAINING PROTEIN"/>
    <property type="match status" value="1"/>
</dbReference>
<dbReference type="Proteomes" id="UP001432027">
    <property type="component" value="Unassembled WGS sequence"/>
</dbReference>
<dbReference type="PANTHER" id="PTHR24392">
    <property type="entry name" value="ZINC FINGER PROTEIN"/>
    <property type="match status" value="1"/>
</dbReference>
<dbReference type="FunFam" id="3.30.160.60:FF:001732">
    <property type="entry name" value="Zgc:162936"/>
    <property type="match status" value="1"/>
</dbReference>
<evidence type="ECO:0000256" key="8">
    <source>
        <dbReference type="PROSITE-ProRule" id="PRU00042"/>
    </source>
</evidence>
<keyword evidence="4 8" id="KW-0863">Zinc-finger</keyword>
<reference evidence="11" key="1">
    <citation type="submission" date="2023-10" db="EMBL/GenBank/DDBJ databases">
        <title>Genome assembly of Pristionchus species.</title>
        <authorList>
            <person name="Yoshida K."/>
            <person name="Sommer R.J."/>
        </authorList>
    </citation>
    <scope>NUCLEOTIDE SEQUENCE</scope>
    <source>
        <strain evidence="11">RS0144</strain>
    </source>
</reference>
<feature type="domain" description="C2H2-type" evidence="10">
    <location>
        <begin position="254"/>
        <end position="281"/>
    </location>
</feature>
<sequence length="391" mass="44713">EIFFYFQLSHVMYGSDGNRRQVYHQRRVFVCTECHKSFRNTANLYQHVEMCLLEAFENEALSIFSDVSASVKPSSLGSSAAPFGIVAKPSGVPPMESRMEVRLGTAEKAPQGIYVANAAIASRKEYVEDQDNGETAGPSSRMIEGPGGLRLVVTVEKERDEMGEEEEHNDKDRGIKMMEMTGDYMEDDMGDMQEEEEEMIAPLVTYPRQRVIGALANSDDEPYKPKMECPTCGLVLYRHNFATHYRIHTGEQPFPCVYCDKRFRSSSALKVHTRAHTGEKPYECPSCDYAALTKRNLDRHIINNHVREGERRGPRSRKSKYRNEEPDDQPISVWTIEAMEKMVDRPRYDAAKDHRYGMDEMDDGNVIMDNYDDEELEGVLEESVDQDSRIL</sequence>
<keyword evidence="12" id="KW-1185">Reference proteome</keyword>
<comment type="subcellular location">
    <subcellularLocation>
        <location evidence="1">Nucleus</location>
    </subcellularLocation>
</comment>
<dbReference type="PROSITE" id="PS50157">
    <property type="entry name" value="ZINC_FINGER_C2H2_2"/>
    <property type="match status" value="3"/>
</dbReference>
<feature type="region of interest" description="Disordered" evidence="9">
    <location>
        <begin position="307"/>
        <end position="328"/>
    </location>
</feature>
<accession>A0AAV5T162</accession>
<dbReference type="SUPFAM" id="SSF57667">
    <property type="entry name" value="beta-beta-alpha zinc fingers"/>
    <property type="match status" value="1"/>
</dbReference>
<evidence type="ECO:0000259" key="10">
    <source>
        <dbReference type="PROSITE" id="PS50157"/>
    </source>
</evidence>
<keyword evidence="5" id="KW-0862">Zinc</keyword>
<protein>
    <recommendedName>
        <fullName evidence="10">C2H2-type domain-containing protein</fullName>
    </recommendedName>
</protein>
<feature type="domain" description="C2H2-type" evidence="10">
    <location>
        <begin position="29"/>
        <end position="59"/>
    </location>
</feature>
<keyword evidence="6" id="KW-0238">DNA-binding</keyword>
<evidence type="ECO:0000256" key="1">
    <source>
        <dbReference type="ARBA" id="ARBA00004123"/>
    </source>
</evidence>
<evidence type="ECO:0000313" key="12">
    <source>
        <dbReference type="Proteomes" id="UP001432027"/>
    </source>
</evidence>
<evidence type="ECO:0000256" key="7">
    <source>
        <dbReference type="ARBA" id="ARBA00023242"/>
    </source>
</evidence>
<dbReference type="GO" id="GO:0043565">
    <property type="term" value="F:sequence-specific DNA binding"/>
    <property type="evidence" value="ECO:0007669"/>
    <property type="project" value="UniProtKB-ARBA"/>
</dbReference>
<dbReference type="FunFam" id="3.30.160.60:FF:002343">
    <property type="entry name" value="Zinc finger protein 33A"/>
    <property type="match status" value="1"/>
</dbReference>
<dbReference type="InterPro" id="IPR036236">
    <property type="entry name" value="Znf_C2H2_sf"/>
</dbReference>
<keyword evidence="7" id="KW-0539">Nucleus</keyword>
<keyword evidence="3" id="KW-0677">Repeat</keyword>
<dbReference type="InterPro" id="IPR013087">
    <property type="entry name" value="Znf_C2H2_type"/>
</dbReference>
<dbReference type="Pfam" id="PF00096">
    <property type="entry name" value="zf-C2H2"/>
    <property type="match status" value="2"/>
</dbReference>
<evidence type="ECO:0000256" key="2">
    <source>
        <dbReference type="ARBA" id="ARBA00022723"/>
    </source>
</evidence>
<dbReference type="GO" id="GO:0005634">
    <property type="term" value="C:nucleus"/>
    <property type="evidence" value="ECO:0007669"/>
    <property type="project" value="UniProtKB-SubCell"/>
</dbReference>
<comment type="caution">
    <text evidence="11">The sequence shown here is derived from an EMBL/GenBank/DDBJ whole genome shotgun (WGS) entry which is preliminary data.</text>
</comment>
<evidence type="ECO:0000313" key="11">
    <source>
        <dbReference type="EMBL" id="GMS88969.1"/>
    </source>
</evidence>
<dbReference type="EMBL" id="BTSX01000003">
    <property type="protein sequence ID" value="GMS88969.1"/>
    <property type="molecule type" value="Genomic_DNA"/>
</dbReference>
<dbReference type="GO" id="GO:0045893">
    <property type="term" value="P:positive regulation of DNA-templated transcription"/>
    <property type="evidence" value="ECO:0007669"/>
    <property type="project" value="UniProtKB-ARBA"/>
</dbReference>
<name>A0AAV5T162_9BILA</name>
<evidence type="ECO:0000256" key="6">
    <source>
        <dbReference type="ARBA" id="ARBA00023125"/>
    </source>
</evidence>
<evidence type="ECO:0000256" key="3">
    <source>
        <dbReference type="ARBA" id="ARBA00022737"/>
    </source>
</evidence>
<evidence type="ECO:0000256" key="9">
    <source>
        <dbReference type="SAM" id="MobiDB-lite"/>
    </source>
</evidence>
<dbReference type="GO" id="GO:0005694">
    <property type="term" value="C:chromosome"/>
    <property type="evidence" value="ECO:0007669"/>
    <property type="project" value="UniProtKB-ARBA"/>
</dbReference>
<dbReference type="AlphaFoldDB" id="A0AAV5T162"/>
<gene>
    <name evidence="11" type="ORF">PENTCL1PPCAC_11144</name>
</gene>
<dbReference type="GO" id="GO:0008270">
    <property type="term" value="F:zinc ion binding"/>
    <property type="evidence" value="ECO:0007669"/>
    <property type="project" value="UniProtKB-KW"/>
</dbReference>
<dbReference type="SMART" id="SM00355">
    <property type="entry name" value="ZnF_C2H2"/>
    <property type="match status" value="4"/>
</dbReference>
<proteinExistence type="predicted"/>
<evidence type="ECO:0000256" key="5">
    <source>
        <dbReference type="ARBA" id="ARBA00022833"/>
    </source>
</evidence>
<evidence type="ECO:0000256" key="4">
    <source>
        <dbReference type="ARBA" id="ARBA00022771"/>
    </source>
</evidence>
<organism evidence="11 12">
    <name type="scientific">Pristionchus entomophagus</name>
    <dbReference type="NCBI Taxonomy" id="358040"/>
    <lineage>
        <taxon>Eukaryota</taxon>
        <taxon>Metazoa</taxon>
        <taxon>Ecdysozoa</taxon>
        <taxon>Nematoda</taxon>
        <taxon>Chromadorea</taxon>
        <taxon>Rhabditida</taxon>
        <taxon>Rhabditina</taxon>
        <taxon>Diplogasteromorpha</taxon>
        <taxon>Diplogasteroidea</taxon>
        <taxon>Neodiplogasteridae</taxon>
        <taxon>Pristionchus</taxon>
    </lineage>
</organism>
<feature type="domain" description="C2H2-type" evidence="10">
    <location>
        <begin position="282"/>
        <end position="310"/>
    </location>
</feature>
<dbReference type="PROSITE" id="PS00028">
    <property type="entry name" value="ZINC_FINGER_C2H2_1"/>
    <property type="match status" value="1"/>
</dbReference>